<accession>A0AAD9MAA5</accession>
<protein>
    <recommendedName>
        <fullName evidence="3">Methyltransferase type 11 domain-containing protein</fullName>
    </recommendedName>
</protein>
<reference evidence="4" key="1">
    <citation type="journal article" date="2023" name="Mol. Plant Microbe Interact.">
        <title>Elucidating the Obligate Nature and Biological Capacity of an Invasive Fungal Corn Pathogen.</title>
        <authorList>
            <person name="MacCready J.S."/>
            <person name="Roggenkamp E.M."/>
            <person name="Gdanetz K."/>
            <person name="Chilvers M.I."/>
        </authorList>
    </citation>
    <scope>NUCLEOTIDE SEQUENCE</scope>
    <source>
        <strain evidence="4">PM02</strain>
    </source>
</reference>
<gene>
    <name evidence="4" type="ORF">P8C59_004329</name>
</gene>
<dbReference type="Gene3D" id="3.40.50.150">
    <property type="entry name" value="Vaccinia Virus protein VP39"/>
    <property type="match status" value="1"/>
</dbReference>
<dbReference type="AlphaFoldDB" id="A0AAD9MAA5"/>
<organism evidence="4 5">
    <name type="scientific">Phyllachora maydis</name>
    <dbReference type="NCBI Taxonomy" id="1825666"/>
    <lineage>
        <taxon>Eukaryota</taxon>
        <taxon>Fungi</taxon>
        <taxon>Dikarya</taxon>
        <taxon>Ascomycota</taxon>
        <taxon>Pezizomycotina</taxon>
        <taxon>Sordariomycetes</taxon>
        <taxon>Sordariomycetidae</taxon>
        <taxon>Phyllachorales</taxon>
        <taxon>Phyllachoraceae</taxon>
        <taxon>Phyllachora</taxon>
    </lineage>
</organism>
<dbReference type="Proteomes" id="UP001217918">
    <property type="component" value="Unassembled WGS sequence"/>
</dbReference>
<dbReference type="InterPro" id="IPR029063">
    <property type="entry name" value="SAM-dependent_MTases_sf"/>
</dbReference>
<dbReference type="EMBL" id="JAQQPM010000003">
    <property type="protein sequence ID" value="KAK2069779.1"/>
    <property type="molecule type" value="Genomic_DNA"/>
</dbReference>
<dbReference type="GO" id="GO:0005737">
    <property type="term" value="C:cytoplasm"/>
    <property type="evidence" value="ECO:0007669"/>
    <property type="project" value="TreeGrafter"/>
</dbReference>
<dbReference type="PANTHER" id="PTHR13069">
    <property type="entry name" value="ALKYLATED DNA REPAIR PROTEIN ALKB HOMOLOG 8"/>
    <property type="match status" value="1"/>
</dbReference>
<dbReference type="PANTHER" id="PTHR13069:SF21">
    <property type="entry name" value="ALKYLATED DNA REPAIR PROTEIN ALKB HOMOLOG 8"/>
    <property type="match status" value="1"/>
</dbReference>
<dbReference type="SUPFAM" id="SSF53335">
    <property type="entry name" value="S-adenosyl-L-methionine-dependent methyltransferases"/>
    <property type="match status" value="1"/>
</dbReference>
<dbReference type="GO" id="GO:0002098">
    <property type="term" value="P:tRNA wobble uridine modification"/>
    <property type="evidence" value="ECO:0007669"/>
    <property type="project" value="TreeGrafter"/>
</dbReference>
<dbReference type="GO" id="GO:0008757">
    <property type="term" value="F:S-adenosylmethionine-dependent methyltransferase activity"/>
    <property type="evidence" value="ECO:0007669"/>
    <property type="project" value="InterPro"/>
</dbReference>
<comment type="caution">
    <text evidence="4">The sequence shown here is derived from an EMBL/GenBank/DDBJ whole genome shotgun (WGS) entry which is preliminary data.</text>
</comment>
<evidence type="ECO:0000313" key="5">
    <source>
        <dbReference type="Proteomes" id="UP001217918"/>
    </source>
</evidence>
<evidence type="ECO:0000259" key="3">
    <source>
        <dbReference type="Pfam" id="PF08241"/>
    </source>
</evidence>
<proteinExistence type="predicted"/>
<dbReference type="GO" id="GO:0005634">
    <property type="term" value="C:nucleus"/>
    <property type="evidence" value="ECO:0007669"/>
    <property type="project" value="TreeGrafter"/>
</dbReference>
<sequence>MSNAYSLRGLHAQLPQAQLESYEYERANVHDVYDAIAPHFSATRHTPWPRVAAFLRTQPPGAVGLDVGCGNAKYLAVNGDVVLLGADRSPALTGLALARSRQQQQQQQQPAADVVVADGLALPFRARAADFLICIAVIHHLSTRARRQDAIRQLLRCAKPPPPATPPAGGDTLGAEGGQGGRVLIYVWALEQGSSRRGWDQGGEQDLLVPWVVKANRPRKGQQKHRDVGDGNLGQEGDKVFHRYYHLYREGELEEDVRAAGGEVLRSGYERDNWWIIAAATQATELIANKP</sequence>
<dbReference type="InterPro" id="IPR051422">
    <property type="entry name" value="AlkB_tRNA_MeTrf/Diox"/>
</dbReference>
<dbReference type="GO" id="GO:0106335">
    <property type="term" value="F:tRNA (5-carboxymethyluridine(34)-5-O)-methyltransferase activity"/>
    <property type="evidence" value="ECO:0007669"/>
    <property type="project" value="TreeGrafter"/>
</dbReference>
<dbReference type="GO" id="GO:0000049">
    <property type="term" value="F:tRNA binding"/>
    <property type="evidence" value="ECO:0007669"/>
    <property type="project" value="TreeGrafter"/>
</dbReference>
<name>A0AAD9MAA5_9PEZI</name>
<keyword evidence="5" id="KW-1185">Reference proteome</keyword>
<evidence type="ECO:0000256" key="1">
    <source>
        <dbReference type="ARBA" id="ARBA00022603"/>
    </source>
</evidence>
<keyword evidence="1" id="KW-0489">Methyltransferase</keyword>
<keyword evidence="2" id="KW-0808">Transferase</keyword>
<dbReference type="InterPro" id="IPR013216">
    <property type="entry name" value="Methyltransf_11"/>
</dbReference>
<feature type="domain" description="Methyltransferase type 11" evidence="3">
    <location>
        <begin position="65"/>
        <end position="160"/>
    </location>
</feature>
<dbReference type="GO" id="GO:0030488">
    <property type="term" value="P:tRNA methylation"/>
    <property type="evidence" value="ECO:0007669"/>
    <property type="project" value="TreeGrafter"/>
</dbReference>
<evidence type="ECO:0000313" key="4">
    <source>
        <dbReference type="EMBL" id="KAK2069779.1"/>
    </source>
</evidence>
<dbReference type="Pfam" id="PF08241">
    <property type="entry name" value="Methyltransf_11"/>
    <property type="match status" value="1"/>
</dbReference>
<evidence type="ECO:0000256" key="2">
    <source>
        <dbReference type="ARBA" id="ARBA00022679"/>
    </source>
</evidence>